<feature type="region of interest" description="Disordered" evidence="1">
    <location>
        <begin position="1"/>
        <end position="88"/>
    </location>
</feature>
<reference evidence="2 3" key="1">
    <citation type="submission" date="2017-11" db="EMBL/GenBank/DDBJ databases">
        <title>De-novo sequencing of pomegranate (Punica granatum L.) genome.</title>
        <authorList>
            <person name="Akparov Z."/>
            <person name="Amiraslanov A."/>
            <person name="Hajiyeva S."/>
            <person name="Abbasov M."/>
            <person name="Kaur K."/>
            <person name="Hamwieh A."/>
            <person name="Solovyev V."/>
            <person name="Salamov A."/>
            <person name="Braich B."/>
            <person name="Kosarev P."/>
            <person name="Mahmoud A."/>
            <person name="Hajiyev E."/>
            <person name="Babayeva S."/>
            <person name="Izzatullayeva V."/>
            <person name="Mammadov A."/>
            <person name="Mammadov A."/>
            <person name="Sharifova S."/>
            <person name="Ojaghi J."/>
            <person name="Eynullazada K."/>
            <person name="Bayramov B."/>
            <person name="Abdulazimova A."/>
            <person name="Shahmuradov I."/>
        </authorList>
    </citation>
    <scope>NUCLEOTIDE SEQUENCE [LARGE SCALE GENOMIC DNA]</scope>
    <source>
        <strain evidence="3">cv. AG2017</strain>
        <tissue evidence="2">Leaf</tissue>
    </source>
</reference>
<accession>A0A2I0IS61</accession>
<keyword evidence="3" id="KW-1185">Reference proteome</keyword>
<sequence length="108" mass="11611">MALISHNSDNCTTSSKSTGPHCRKPVSSPIVTSSRHRKMKQQSPRVGTGRGSSSSFSKASNTGCNQGRHGTAGEGVQSHTTELDKGKLQIQREWVWSSDIALDLKSKS</sequence>
<dbReference type="AlphaFoldDB" id="A0A2I0IS61"/>
<dbReference type="Proteomes" id="UP000233551">
    <property type="component" value="Unassembled WGS sequence"/>
</dbReference>
<evidence type="ECO:0000313" key="2">
    <source>
        <dbReference type="EMBL" id="PKI46831.1"/>
    </source>
</evidence>
<organism evidence="2 3">
    <name type="scientific">Punica granatum</name>
    <name type="common">Pomegranate</name>
    <dbReference type="NCBI Taxonomy" id="22663"/>
    <lineage>
        <taxon>Eukaryota</taxon>
        <taxon>Viridiplantae</taxon>
        <taxon>Streptophyta</taxon>
        <taxon>Embryophyta</taxon>
        <taxon>Tracheophyta</taxon>
        <taxon>Spermatophyta</taxon>
        <taxon>Magnoliopsida</taxon>
        <taxon>eudicotyledons</taxon>
        <taxon>Gunneridae</taxon>
        <taxon>Pentapetalae</taxon>
        <taxon>rosids</taxon>
        <taxon>malvids</taxon>
        <taxon>Myrtales</taxon>
        <taxon>Lythraceae</taxon>
        <taxon>Punica</taxon>
    </lineage>
</organism>
<name>A0A2I0IS61_PUNGR</name>
<protein>
    <submittedName>
        <fullName evidence="2">Uncharacterized protein</fullName>
    </submittedName>
</protein>
<feature type="compositionally biased region" description="Polar residues" evidence="1">
    <location>
        <begin position="1"/>
        <end position="18"/>
    </location>
</feature>
<evidence type="ECO:0000256" key="1">
    <source>
        <dbReference type="SAM" id="MobiDB-lite"/>
    </source>
</evidence>
<dbReference type="EMBL" id="PGOL01002569">
    <property type="protein sequence ID" value="PKI46831.1"/>
    <property type="molecule type" value="Genomic_DNA"/>
</dbReference>
<comment type="caution">
    <text evidence="2">The sequence shown here is derived from an EMBL/GenBank/DDBJ whole genome shotgun (WGS) entry which is preliminary data.</text>
</comment>
<proteinExistence type="predicted"/>
<evidence type="ECO:0000313" key="3">
    <source>
        <dbReference type="Proteomes" id="UP000233551"/>
    </source>
</evidence>
<gene>
    <name evidence="2" type="ORF">CRG98_032769</name>
</gene>